<reference evidence="2 3" key="1">
    <citation type="submission" date="2015-12" db="EMBL/GenBank/DDBJ databases">
        <title>The genome of Folsomia candida.</title>
        <authorList>
            <person name="Faddeeva A."/>
            <person name="Derks M.F."/>
            <person name="Anvar Y."/>
            <person name="Smit S."/>
            <person name="Van Straalen N."/>
            <person name="Roelofs D."/>
        </authorList>
    </citation>
    <scope>NUCLEOTIDE SEQUENCE [LARGE SCALE GENOMIC DNA]</scope>
    <source>
        <strain evidence="2 3">VU population</strain>
        <tissue evidence="2">Whole body</tissue>
    </source>
</reference>
<proteinExistence type="predicted"/>
<evidence type="ECO:0000256" key="1">
    <source>
        <dbReference type="SAM" id="Phobius"/>
    </source>
</evidence>
<accession>A0A226DJA5</accession>
<feature type="transmembrane region" description="Helical" evidence="1">
    <location>
        <begin position="268"/>
        <end position="292"/>
    </location>
</feature>
<feature type="transmembrane region" description="Helical" evidence="1">
    <location>
        <begin position="370"/>
        <end position="388"/>
    </location>
</feature>
<evidence type="ECO:0000313" key="3">
    <source>
        <dbReference type="Proteomes" id="UP000198287"/>
    </source>
</evidence>
<feature type="transmembrane region" description="Helical" evidence="1">
    <location>
        <begin position="88"/>
        <end position="113"/>
    </location>
</feature>
<protein>
    <submittedName>
        <fullName evidence="2">Uncharacterized protein</fullName>
    </submittedName>
</protein>
<name>A0A226DJA5_FOLCA</name>
<evidence type="ECO:0000313" key="2">
    <source>
        <dbReference type="EMBL" id="OXA44661.1"/>
    </source>
</evidence>
<feature type="transmembrane region" description="Helical" evidence="1">
    <location>
        <begin position="304"/>
        <end position="329"/>
    </location>
</feature>
<keyword evidence="1" id="KW-0472">Membrane</keyword>
<dbReference type="EMBL" id="LNIX01000019">
    <property type="protein sequence ID" value="OXA44661.1"/>
    <property type="molecule type" value="Genomic_DNA"/>
</dbReference>
<keyword evidence="1" id="KW-0812">Transmembrane</keyword>
<keyword evidence="3" id="KW-1185">Reference proteome</keyword>
<dbReference type="AlphaFoldDB" id="A0A226DJA5"/>
<organism evidence="2 3">
    <name type="scientific">Folsomia candida</name>
    <name type="common">Springtail</name>
    <dbReference type="NCBI Taxonomy" id="158441"/>
    <lineage>
        <taxon>Eukaryota</taxon>
        <taxon>Metazoa</taxon>
        <taxon>Ecdysozoa</taxon>
        <taxon>Arthropoda</taxon>
        <taxon>Hexapoda</taxon>
        <taxon>Collembola</taxon>
        <taxon>Entomobryomorpha</taxon>
        <taxon>Isotomoidea</taxon>
        <taxon>Isotomidae</taxon>
        <taxon>Proisotominae</taxon>
        <taxon>Folsomia</taxon>
    </lineage>
</organism>
<gene>
    <name evidence="2" type="ORF">Fcan01_20774</name>
</gene>
<dbReference type="Proteomes" id="UP000198287">
    <property type="component" value="Unassembled WGS sequence"/>
</dbReference>
<comment type="caution">
    <text evidence="2">The sequence shown here is derived from an EMBL/GenBank/DDBJ whole genome shotgun (WGS) entry which is preliminary data.</text>
</comment>
<keyword evidence="1" id="KW-1133">Transmembrane helix</keyword>
<feature type="transmembrane region" description="Helical" evidence="1">
    <location>
        <begin position="52"/>
        <end position="76"/>
    </location>
</feature>
<sequence length="390" mass="44937">MNLIPKTTQTLIHRSLRFSLFWHTLPFQRNKENSTPIYKTIFTKPIKKSVHLWLLCGFNLLFQICGASFSTVRMVYALAIVGFDHVPIIDLGLVTYQSVGFGVNAIILTLIWWKDDEFRGLLNLLVTPSRRNKVQTAAKDTFSRLIPWVIPAVYGQSMCNSFLFVKRRDSVQYVWGLLDPDWKNKYTLGFISVYEFLIPMNSWNVALFVFFTYSSYTHFVGIHLKKLGEFQSTMRNPPSSGKVCRNYAMSYRQLQITTNLHHACFGEYVIPLAVTVLLFLDSWMTFATFKLAKSPLISISEPSFFIFPLGTFALFIVAFCFNGAGLLLFEESTRLVEEYEKSRMMRRTRLCQSLKPLKAQVGSFYYFKKISLLLFASNVVGLTINLLLTF</sequence>